<sequence>MSYAIFLCETVTGDMLAPLDGNITSWKRELLGNDTATVELAPGALTSASRDLTRLNTTPWRTTLVIEWQNPHDAIGVPVFAGPITTRAFDGQTVTLNAAGFRSILDRRKIINWVPPYATQSQRWTGMSLGSICVSMLTFVVGNTLPIIYPTIETDTDPTHVKTYNGFNLKTVGSALIDFSGLINGPEHDFTPVWSDGNRSQINWLMRIGTTEQPLLITPSPVAFDATQPGSPVKKLTHLEDASQMATRQWGNGAGSDMDTLMSTASDDTLVNADWPDLEQQKDYKDVTVQSTLDDAVAGDLALAQNPIIQFGLEVDGSWPPLAGTYTLGQLCTVNVREHIWVPDSPPGGYTMRVIAISGDASTTVKLSMQGSTTHGRPVNIRNHMWVPDSSTGRYIMT</sequence>
<proteinExistence type="predicted"/>
<evidence type="ECO:0000313" key="1">
    <source>
        <dbReference type="EMBL" id="ODA89965.1"/>
    </source>
</evidence>
<dbReference type="OrthoDB" id="3194419at2"/>
<evidence type="ECO:0008006" key="3">
    <source>
        <dbReference type="Google" id="ProtNLM"/>
    </source>
</evidence>
<dbReference type="Proteomes" id="UP000094426">
    <property type="component" value="Unassembled WGS sequence"/>
</dbReference>
<dbReference type="RefSeq" id="WP_041767923.1">
    <property type="nucleotide sequence ID" value="NZ_LNZG01000023.1"/>
</dbReference>
<organism evidence="1 2">
    <name type="scientific">Leifsonia xyli subsp. xyli</name>
    <dbReference type="NCBI Taxonomy" id="59736"/>
    <lineage>
        <taxon>Bacteria</taxon>
        <taxon>Bacillati</taxon>
        <taxon>Actinomycetota</taxon>
        <taxon>Actinomycetes</taxon>
        <taxon>Micrococcales</taxon>
        <taxon>Microbacteriaceae</taxon>
        <taxon>Leifsonia</taxon>
    </lineage>
</organism>
<name>A0A1E2SJD9_LEIXY</name>
<reference evidence="1 2" key="1">
    <citation type="submission" date="2015-11" db="EMBL/GenBank/DDBJ databases">
        <authorList>
            <person name="Zhang Y."/>
            <person name="Guo Z."/>
        </authorList>
    </citation>
    <scope>NUCLEOTIDE SEQUENCE [LARGE SCALE GENOMIC DNA]</scope>
    <source>
        <strain evidence="2">gdw1</strain>
    </source>
</reference>
<dbReference type="AlphaFoldDB" id="A0A1E2SJD9"/>
<evidence type="ECO:0000313" key="2">
    <source>
        <dbReference type="Proteomes" id="UP000094426"/>
    </source>
</evidence>
<protein>
    <recommendedName>
        <fullName evidence="3">Minor tail protein</fullName>
    </recommendedName>
</protein>
<comment type="caution">
    <text evidence="1">The sequence shown here is derived from an EMBL/GenBank/DDBJ whole genome shotgun (WGS) entry which is preliminary data.</text>
</comment>
<gene>
    <name evidence="1" type="ORF">ATY41_02690</name>
</gene>
<accession>A0A1E2SJD9</accession>
<dbReference type="EMBL" id="LNZG01000023">
    <property type="protein sequence ID" value="ODA89965.1"/>
    <property type="molecule type" value="Genomic_DNA"/>
</dbReference>